<proteinExistence type="predicted"/>
<organism evidence="1 2">
    <name type="scientific">Brachybacterium hainanense</name>
    <dbReference type="NCBI Taxonomy" id="1541174"/>
    <lineage>
        <taxon>Bacteria</taxon>
        <taxon>Bacillati</taxon>
        <taxon>Actinomycetota</taxon>
        <taxon>Actinomycetes</taxon>
        <taxon>Micrococcales</taxon>
        <taxon>Dermabacteraceae</taxon>
        <taxon>Brachybacterium</taxon>
    </lineage>
</organism>
<dbReference type="EMBL" id="JBHLSV010000014">
    <property type="protein sequence ID" value="MFC0674691.1"/>
    <property type="molecule type" value="Genomic_DNA"/>
</dbReference>
<reference evidence="1 2" key="1">
    <citation type="submission" date="2024-09" db="EMBL/GenBank/DDBJ databases">
        <authorList>
            <person name="Sun Q."/>
            <person name="Mori K."/>
        </authorList>
    </citation>
    <scope>NUCLEOTIDE SEQUENCE [LARGE SCALE GENOMIC DNA]</scope>
    <source>
        <strain evidence="1 2">CICC 10874</strain>
    </source>
</reference>
<evidence type="ECO:0000313" key="1">
    <source>
        <dbReference type="EMBL" id="MFC0674691.1"/>
    </source>
</evidence>
<evidence type="ECO:0000313" key="2">
    <source>
        <dbReference type="Proteomes" id="UP001589793"/>
    </source>
</evidence>
<name>A0ABV6RCH5_9MICO</name>
<dbReference type="Proteomes" id="UP001589793">
    <property type="component" value="Unassembled WGS sequence"/>
</dbReference>
<keyword evidence="2" id="KW-1185">Reference proteome</keyword>
<protein>
    <submittedName>
        <fullName evidence="1">Uncharacterized protein</fullName>
    </submittedName>
</protein>
<accession>A0ABV6RCH5</accession>
<sequence>MTMGNTFRGLLATGHLPSVAKQEVIDLVRTEAPESLPPGGTDGQVLTRTGEDGLAWTTVQQNVITTWSKDQQATAQGFWIEVSAGEPASPTYTTADGTTVPVIWQKPLDVVVPVVPETPQWDAWNTTVLVPSLVGVEYRITAVTKDGATTPRDIVITPDAPFPLGVLGVPVPFDIDVQAFATLGYTLPAAFAWRHTYPDPTAVVVFTSDTFDRADGPLVGSATDAALGGTPILWDGINSTSHFTVSGSALRITAGTAWGAVKFDTGAENMSVSFDLHIPTGMTTVNDIMTISLGSHPHGIHGWVWRFNTNAGGKILVHGAGHSINTSQVMHVGPLEQGRYTLKRAGSTAILDTPDGLHHEVSIPAIAPDVDGTWFGIRQSNLTTSAPNLDYAIDNLVVSTIGA</sequence>
<comment type="caution">
    <text evidence="1">The sequence shown here is derived from an EMBL/GenBank/DDBJ whole genome shotgun (WGS) entry which is preliminary data.</text>
</comment>
<gene>
    <name evidence="1" type="ORF">ACFFF6_12055</name>
</gene>
<dbReference type="RefSeq" id="WP_376981019.1">
    <property type="nucleotide sequence ID" value="NZ_JBHLSV010000014.1"/>
</dbReference>